<evidence type="ECO:0000256" key="7">
    <source>
        <dbReference type="ARBA" id="ARBA00048539"/>
    </source>
</evidence>
<organism evidence="10 11">
    <name type="scientific">Polaribacter pacificus</name>
    <dbReference type="NCBI Taxonomy" id="1775173"/>
    <lineage>
        <taxon>Bacteria</taxon>
        <taxon>Pseudomonadati</taxon>
        <taxon>Bacteroidota</taxon>
        <taxon>Flavobacteriia</taxon>
        <taxon>Flavobacteriales</taxon>
        <taxon>Flavobacteriaceae</taxon>
    </lineage>
</organism>
<dbReference type="RefSeq" id="WP_188598257.1">
    <property type="nucleotide sequence ID" value="NZ_BMJW01000001.1"/>
</dbReference>
<dbReference type="GO" id="GO:0005524">
    <property type="term" value="F:ATP binding"/>
    <property type="evidence" value="ECO:0007669"/>
    <property type="project" value="UniProtKB-UniRule"/>
</dbReference>
<dbReference type="NCBIfam" id="TIGR02432">
    <property type="entry name" value="lysidine_TilS_N"/>
    <property type="match status" value="1"/>
</dbReference>
<dbReference type="InterPro" id="IPR012795">
    <property type="entry name" value="tRNA_Ile_lys_synt_N"/>
</dbReference>
<keyword evidence="11" id="KW-1185">Reference proteome</keyword>
<proteinExistence type="inferred from homology"/>
<dbReference type="InterPro" id="IPR011063">
    <property type="entry name" value="TilS/TtcA_N"/>
</dbReference>
<feature type="binding site" evidence="8">
    <location>
        <begin position="26"/>
        <end position="31"/>
    </location>
    <ligand>
        <name>ATP</name>
        <dbReference type="ChEBI" id="CHEBI:30616"/>
    </ligand>
</feature>
<reference evidence="10" key="2">
    <citation type="submission" date="2020-09" db="EMBL/GenBank/DDBJ databases">
        <authorList>
            <person name="Sun Q."/>
            <person name="Zhou Y."/>
        </authorList>
    </citation>
    <scope>NUCLEOTIDE SEQUENCE</scope>
    <source>
        <strain evidence="10">CGMCC 1.15763</strain>
    </source>
</reference>
<dbReference type="AlphaFoldDB" id="A0A917MDG3"/>
<evidence type="ECO:0000256" key="6">
    <source>
        <dbReference type="ARBA" id="ARBA00022840"/>
    </source>
</evidence>
<evidence type="ECO:0000313" key="10">
    <source>
        <dbReference type="EMBL" id="GGG95206.1"/>
    </source>
</evidence>
<evidence type="ECO:0000259" key="9">
    <source>
        <dbReference type="SMART" id="SM00977"/>
    </source>
</evidence>
<comment type="catalytic activity">
    <reaction evidence="7 8">
        <text>cytidine(34) in tRNA(Ile2) + L-lysine + ATP = lysidine(34) in tRNA(Ile2) + AMP + diphosphate + H(+)</text>
        <dbReference type="Rhea" id="RHEA:43744"/>
        <dbReference type="Rhea" id="RHEA-COMP:10625"/>
        <dbReference type="Rhea" id="RHEA-COMP:10670"/>
        <dbReference type="ChEBI" id="CHEBI:15378"/>
        <dbReference type="ChEBI" id="CHEBI:30616"/>
        <dbReference type="ChEBI" id="CHEBI:32551"/>
        <dbReference type="ChEBI" id="CHEBI:33019"/>
        <dbReference type="ChEBI" id="CHEBI:82748"/>
        <dbReference type="ChEBI" id="CHEBI:83665"/>
        <dbReference type="ChEBI" id="CHEBI:456215"/>
        <dbReference type="EC" id="6.3.4.19"/>
    </reaction>
</comment>
<dbReference type="HAMAP" id="MF_01161">
    <property type="entry name" value="tRNA_Ile_lys_synt"/>
    <property type="match status" value="1"/>
</dbReference>
<keyword evidence="6 8" id="KW-0067">ATP-binding</keyword>
<dbReference type="Pfam" id="PF01171">
    <property type="entry name" value="ATP_bind_3"/>
    <property type="match status" value="1"/>
</dbReference>
<dbReference type="Gene3D" id="3.40.50.620">
    <property type="entry name" value="HUPs"/>
    <property type="match status" value="1"/>
</dbReference>
<dbReference type="GO" id="GO:0032267">
    <property type="term" value="F:tRNA(Ile)-lysidine synthase activity"/>
    <property type="evidence" value="ECO:0007669"/>
    <property type="project" value="UniProtKB-EC"/>
</dbReference>
<keyword evidence="2 8" id="KW-0963">Cytoplasm</keyword>
<feature type="domain" description="Lysidine-tRNA(Ile) synthetase C-terminal" evidence="9">
    <location>
        <begin position="362"/>
        <end position="434"/>
    </location>
</feature>
<gene>
    <name evidence="8 10" type="primary">tilS</name>
    <name evidence="10" type="ORF">GCM10011416_10880</name>
</gene>
<evidence type="ECO:0000313" key="11">
    <source>
        <dbReference type="Proteomes" id="UP000633278"/>
    </source>
</evidence>
<comment type="caution">
    <text evidence="10">The sequence shown here is derived from an EMBL/GenBank/DDBJ whole genome shotgun (WGS) entry which is preliminary data.</text>
</comment>
<dbReference type="Proteomes" id="UP000633278">
    <property type="component" value="Unassembled WGS sequence"/>
</dbReference>
<dbReference type="EMBL" id="BMJW01000001">
    <property type="protein sequence ID" value="GGG95206.1"/>
    <property type="molecule type" value="Genomic_DNA"/>
</dbReference>
<dbReference type="EC" id="6.3.4.19" evidence="8"/>
<dbReference type="Pfam" id="PF11734">
    <property type="entry name" value="TilS_C"/>
    <property type="match status" value="1"/>
</dbReference>
<dbReference type="InterPro" id="IPR014729">
    <property type="entry name" value="Rossmann-like_a/b/a_fold"/>
</dbReference>
<sequence>MLKKVETHISQELPFLKKASLLIAVSGGVDSVVLTQVLHQLDYTISIAHCNFNLRGIESDLDETFVLELGSALKIQTHLKSFDTAKIAKKNSSSIQVTARELRYEWFQELLQNHQYDYVLTGHHLDDNLETFLINLSRGTGLEGLLGIPTVNDHIARPLLPFSRAEIEQFAISTKLNWREDQSNASTKYLRNKIRHQIVPVLKELNPSLLDSFQKTTTFLKQSQDFIDETIQSIKQQTWTEEPNGLIKIDIEKLQKSKNPKTILYQLLKDYHFTAWEDVYHLLEAQTGKMVFSKTHQLLKDRGFLLLSEKKTSNSIEETFFIEKDTAKIEQPISLSFTEVSETGSKEKTQIYVDQKLIKYPLCLRKWKNGDVFYPSGMKGKKKLSNYFKDEKYSLIDKENTWLLCSENEIVWVVGKRQDRRFMVNNKTAKTLLISQ</sequence>
<keyword evidence="5 8" id="KW-0547">Nucleotide-binding</keyword>
<dbReference type="NCBIfam" id="TIGR02433">
    <property type="entry name" value="lysidine_TilS_C"/>
    <property type="match status" value="1"/>
</dbReference>
<reference evidence="10" key="1">
    <citation type="journal article" date="2014" name="Int. J. Syst. Evol. Microbiol.">
        <title>Complete genome sequence of Corynebacterium casei LMG S-19264T (=DSM 44701T), isolated from a smear-ripened cheese.</title>
        <authorList>
            <consortium name="US DOE Joint Genome Institute (JGI-PGF)"/>
            <person name="Walter F."/>
            <person name="Albersmeier A."/>
            <person name="Kalinowski J."/>
            <person name="Ruckert C."/>
        </authorList>
    </citation>
    <scope>NUCLEOTIDE SEQUENCE</scope>
    <source>
        <strain evidence="10">CGMCC 1.15763</strain>
    </source>
</reference>
<evidence type="ECO:0000256" key="1">
    <source>
        <dbReference type="ARBA" id="ARBA00004496"/>
    </source>
</evidence>
<dbReference type="GO" id="GO:0006400">
    <property type="term" value="P:tRNA modification"/>
    <property type="evidence" value="ECO:0007669"/>
    <property type="project" value="UniProtKB-UniRule"/>
</dbReference>
<comment type="subcellular location">
    <subcellularLocation>
        <location evidence="1 8">Cytoplasm</location>
    </subcellularLocation>
</comment>
<dbReference type="SMART" id="SM00977">
    <property type="entry name" value="TilS_C"/>
    <property type="match status" value="1"/>
</dbReference>
<comment type="similarity">
    <text evidence="8">Belongs to the tRNA(Ile)-lysidine synthase family.</text>
</comment>
<dbReference type="InterPro" id="IPR012796">
    <property type="entry name" value="Lysidine-tRNA-synth_C"/>
</dbReference>
<dbReference type="CDD" id="cd01992">
    <property type="entry name" value="TilS_N"/>
    <property type="match status" value="1"/>
</dbReference>
<keyword evidence="4 8" id="KW-0819">tRNA processing</keyword>
<name>A0A917MDG3_9FLAO</name>
<dbReference type="SUPFAM" id="SSF56037">
    <property type="entry name" value="PheT/TilS domain"/>
    <property type="match status" value="1"/>
</dbReference>
<accession>A0A917MDG3</accession>
<dbReference type="InterPro" id="IPR012094">
    <property type="entry name" value="tRNA_Ile_lys_synt"/>
</dbReference>
<dbReference type="SUPFAM" id="SSF52402">
    <property type="entry name" value="Adenine nucleotide alpha hydrolases-like"/>
    <property type="match status" value="1"/>
</dbReference>
<evidence type="ECO:0000256" key="4">
    <source>
        <dbReference type="ARBA" id="ARBA00022694"/>
    </source>
</evidence>
<evidence type="ECO:0000256" key="5">
    <source>
        <dbReference type="ARBA" id="ARBA00022741"/>
    </source>
</evidence>
<evidence type="ECO:0000256" key="8">
    <source>
        <dbReference type="HAMAP-Rule" id="MF_01161"/>
    </source>
</evidence>
<protein>
    <recommendedName>
        <fullName evidence="8">tRNA(Ile)-lysidine synthase</fullName>
        <ecNumber evidence="8">6.3.4.19</ecNumber>
    </recommendedName>
    <alternativeName>
        <fullName evidence="8">tRNA(Ile)-2-lysyl-cytidine synthase</fullName>
    </alternativeName>
    <alternativeName>
        <fullName evidence="8">tRNA(Ile)-lysidine synthetase</fullName>
    </alternativeName>
</protein>
<dbReference type="PANTHER" id="PTHR43033:SF1">
    <property type="entry name" value="TRNA(ILE)-LYSIDINE SYNTHASE-RELATED"/>
    <property type="match status" value="1"/>
</dbReference>
<comment type="function">
    <text evidence="8">Ligates lysine onto the cytidine present at position 34 of the AUA codon-specific tRNA(Ile) that contains the anticodon CAU, in an ATP-dependent manner. Cytidine is converted to lysidine, thus changing the amino acid specificity of the tRNA from methionine to isoleucine.</text>
</comment>
<dbReference type="PANTHER" id="PTHR43033">
    <property type="entry name" value="TRNA(ILE)-LYSIDINE SYNTHASE-RELATED"/>
    <property type="match status" value="1"/>
</dbReference>
<evidence type="ECO:0000256" key="2">
    <source>
        <dbReference type="ARBA" id="ARBA00022490"/>
    </source>
</evidence>
<keyword evidence="3 8" id="KW-0436">Ligase</keyword>
<evidence type="ECO:0000256" key="3">
    <source>
        <dbReference type="ARBA" id="ARBA00022598"/>
    </source>
</evidence>
<comment type="domain">
    <text evidence="8">The N-terminal region contains the highly conserved SGGXDS motif, predicted to be a P-loop motif involved in ATP binding.</text>
</comment>
<dbReference type="GO" id="GO:0005737">
    <property type="term" value="C:cytoplasm"/>
    <property type="evidence" value="ECO:0007669"/>
    <property type="project" value="UniProtKB-SubCell"/>
</dbReference>